<name>A0A7S3Z915_9EUKA</name>
<dbReference type="InterPro" id="IPR002048">
    <property type="entry name" value="EF_hand_dom"/>
</dbReference>
<gene>
    <name evidence="5" type="ORF">LGLO00237_LOCUS27691</name>
</gene>
<dbReference type="EMBL" id="HBIV01038931">
    <property type="protein sequence ID" value="CAE0675914.1"/>
    <property type="molecule type" value="Transcribed_RNA"/>
</dbReference>
<organism evidence="5">
    <name type="scientific">Lotharella globosa</name>
    <dbReference type="NCBI Taxonomy" id="91324"/>
    <lineage>
        <taxon>Eukaryota</taxon>
        <taxon>Sar</taxon>
        <taxon>Rhizaria</taxon>
        <taxon>Cercozoa</taxon>
        <taxon>Chlorarachniophyceae</taxon>
        <taxon>Lotharella</taxon>
    </lineage>
</organism>
<feature type="domain" description="EF-hand" evidence="4">
    <location>
        <begin position="162"/>
        <end position="197"/>
    </location>
</feature>
<reference evidence="5" key="1">
    <citation type="submission" date="2021-01" db="EMBL/GenBank/DDBJ databases">
        <authorList>
            <person name="Corre E."/>
            <person name="Pelletier E."/>
            <person name="Niang G."/>
            <person name="Scheremetjew M."/>
            <person name="Finn R."/>
            <person name="Kale V."/>
            <person name="Holt S."/>
            <person name="Cochrane G."/>
            <person name="Meng A."/>
            <person name="Brown T."/>
            <person name="Cohen L."/>
        </authorList>
    </citation>
    <scope>NUCLEOTIDE SEQUENCE</scope>
    <source>
        <strain evidence="5">CCCM811</strain>
    </source>
</reference>
<dbReference type="SMART" id="SM00054">
    <property type="entry name" value="EFh"/>
    <property type="match status" value="3"/>
</dbReference>
<sequence>MGNSHASTDPNHVRKELANKDREEMAKILFEAFDDDQSKTIDMWEFIDQYRKYARDAKCDWMEVFKLYDTNNDNMIDVKEFVTFIVESNKHYSEEEFIERMISAIVGFRKIEASPTDSHHIWRQMKKKTRKEMVEMIWEAIDDDCNGYCDHKEFVLHVGAFTKHKSPETLFKVYDSDKNGKISKEEFFTKFLNENNAVADDLFLSKCAKVCAKFRQIHVKDTVHDVHVLDASVKVKTQPETKTQKINRKTKQLC</sequence>
<dbReference type="PANTHER" id="PTHR45942">
    <property type="entry name" value="PROTEIN PHOSPATASE 3 REGULATORY SUBUNIT B ALPHA ISOFORM TYPE 1"/>
    <property type="match status" value="1"/>
</dbReference>
<protein>
    <recommendedName>
        <fullName evidence="4">EF-hand domain-containing protein</fullName>
    </recommendedName>
</protein>
<evidence type="ECO:0000256" key="3">
    <source>
        <dbReference type="ARBA" id="ARBA00022837"/>
    </source>
</evidence>
<dbReference type="Gene3D" id="1.10.238.10">
    <property type="entry name" value="EF-hand"/>
    <property type="match status" value="2"/>
</dbReference>
<dbReference type="PROSITE" id="PS00018">
    <property type="entry name" value="EF_HAND_1"/>
    <property type="match status" value="3"/>
</dbReference>
<dbReference type="InterPro" id="IPR018247">
    <property type="entry name" value="EF_Hand_1_Ca_BS"/>
</dbReference>
<evidence type="ECO:0000256" key="1">
    <source>
        <dbReference type="ARBA" id="ARBA00022723"/>
    </source>
</evidence>
<feature type="domain" description="EF-hand" evidence="4">
    <location>
        <begin position="60"/>
        <end position="91"/>
    </location>
</feature>
<proteinExistence type="predicted"/>
<dbReference type="SUPFAM" id="SSF47473">
    <property type="entry name" value="EF-hand"/>
    <property type="match status" value="2"/>
</dbReference>
<evidence type="ECO:0000313" key="5">
    <source>
        <dbReference type="EMBL" id="CAE0675914.1"/>
    </source>
</evidence>
<dbReference type="InterPro" id="IPR011992">
    <property type="entry name" value="EF-hand-dom_pair"/>
</dbReference>
<dbReference type="Pfam" id="PF13499">
    <property type="entry name" value="EF-hand_7"/>
    <property type="match status" value="1"/>
</dbReference>
<dbReference type="PROSITE" id="PS50222">
    <property type="entry name" value="EF_HAND_2"/>
    <property type="match status" value="3"/>
</dbReference>
<evidence type="ECO:0000259" key="4">
    <source>
        <dbReference type="PROSITE" id="PS50222"/>
    </source>
</evidence>
<accession>A0A7S3Z915</accession>
<dbReference type="AlphaFoldDB" id="A0A7S3Z915"/>
<keyword evidence="2" id="KW-0677">Repeat</keyword>
<dbReference type="Pfam" id="PF13202">
    <property type="entry name" value="EF-hand_5"/>
    <property type="match status" value="1"/>
</dbReference>
<evidence type="ECO:0000256" key="2">
    <source>
        <dbReference type="ARBA" id="ARBA00022737"/>
    </source>
</evidence>
<dbReference type="GO" id="GO:0005509">
    <property type="term" value="F:calcium ion binding"/>
    <property type="evidence" value="ECO:0007669"/>
    <property type="project" value="InterPro"/>
</dbReference>
<feature type="domain" description="EF-hand" evidence="4">
    <location>
        <begin position="21"/>
        <end position="56"/>
    </location>
</feature>
<keyword evidence="1" id="KW-0479">Metal-binding</keyword>
<keyword evidence="3" id="KW-0106">Calcium</keyword>